<evidence type="ECO:0000256" key="3">
    <source>
        <dbReference type="ARBA" id="ARBA00022833"/>
    </source>
</evidence>
<dbReference type="Gene3D" id="3.30.40.10">
    <property type="entry name" value="Zinc/RING finger domain, C3HC4 (zinc finger)"/>
    <property type="match status" value="1"/>
</dbReference>
<keyword evidence="3" id="KW-0862">Zinc</keyword>
<evidence type="ECO:0000256" key="1">
    <source>
        <dbReference type="ARBA" id="ARBA00022723"/>
    </source>
</evidence>
<dbReference type="InterPro" id="IPR018957">
    <property type="entry name" value="Znf_C3HC4_RING-type"/>
</dbReference>
<comment type="caution">
    <text evidence="6">The sequence shown here is derived from an EMBL/GenBank/DDBJ whole genome shotgun (WGS) entry which is preliminary data.</text>
</comment>
<dbReference type="InterPro" id="IPR013083">
    <property type="entry name" value="Znf_RING/FYVE/PHD"/>
</dbReference>
<proteinExistence type="predicted"/>
<dbReference type="PANTHER" id="PTHR23327">
    <property type="entry name" value="RING FINGER PROTEIN 127"/>
    <property type="match status" value="1"/>
</dbReference>
<evidence type="ECO:0000313" key="7">
    <source>
        <dbReference type="Proteomes" id="UP001515480"/>
    </source>
</evidence>
<evidence type="ECO:0000256" key="4">
    <source>
        <dbReference type="PROSITE-ProRule" id="PRU00175"/>
    </source>
</evidence>
<dbReference type="PROSITE" id="PS00518">
    <property type="entry name" value="ZF_RING_1"/>
    <property type="match status" value="1"/>
</dbReference>
<feature type="domain" description="RING-type" evidence="5">
    <location>
        <begin position="3"/>
        <end position="42"/>
    </location>
</feature>
<name>A0AB34JRV8_PRYPA</name>
<sequence>MACPLCLEALREVVTTPCAHQFCSECLDKWVKTGNRSCPLCRTQVYAEPAPLLIPPGPSLRERMEWEDVARSAALARRQALESRLDAYRTSFFTPSGRPIESLPVVSLEEMRRLLNRNPAQALSLGDC</sequence>
<keyword evidence="7" id="KW-1185">Reference proteome</keyword>
<dbReference type="AlphaFoldDB" id="A0AB34JRV8"/>
<dbReference type="EMBL" id="JBGBPQ010000005">
    <property type="protein sequence ID" value="KAL1523612.1"/>
    <property type="molecule type" value="Genomic_DNA"/>
</dbReference>
<dbReference type="InterPro" id="IPR001841">
    <property type="entry name" value="Znf_RING"/>
</dbReference>
<gene>
    <name evidence="6" type="ORF">AB1Y20_018548</name>
</gene>
<keyword evidence="2 4" id="KW-0863">Zinc-finger</keyword>
<dbReference type="PROSITE" id="PS50089">
    <property type="entry name" value="ZF_RING_2"/>
    <property type="match status" value="1"/>
</dbReference>
<protein>
    <recommendedName>
        <fullName evidence="5">RING-type domain-containing protein</fullName>
    </recommendedName>
</protein>
<dbReference type="Proteomes" id="UP001515480">
    <property type="component" value="Unassembled WGS sequence"/>
</dbReference>
<dbReference type="Pfam" id="PF00097">
    <property type="entry name" value="zf-C3HC4"/>
    <property type="match status" value="1"/>
</dbReference>
<accession>A0AB34JRV8</accession>
<evidence type="ECO:0000259" key="5">
    <source>
        <dbReference type="PROSITE" id="PS50089"/>
    </source>
</evidence>
<organism evidence="6 7">
    <name type="scientific">Prymnesium parvum</name>
    <name type="common">Toxic golden alga</name>
    <dbReference type="NCBI Taxonomy" id="97485"/>
    <lineage>
        <taxon>Eukaryota</taxon>
        <taxon>Haptista</taxon>
        <taxon>Haptophyta</taxon>
        <taxon>Prymnesiophyceae</taxon>
        <taxon>Prymnesiales</taxon>
        <taxon>Prymnesiaceae</taxon>
        <taxon>Prymnesium</taxon>
    </lineage>
</organism>
<dbReference type="GO" id="GO:0008270">
    <property type="term" value="F:zinc ion binding"/>
    <property type="evidence" value="ECO:0007669"/>
    <property type="project" value="UniProtKB-KW"/>
</dbReference>
<evidence type="ECO:0000313" key="6">
    <source>
        <dbReference type="EMBL" id="KAL1523612.1"/>
    </source>
</evidence>
<reference evidence="6 7" key="1">
    <citation type="journal article" date="2024" name="Science">
        <title>Giant polyketide synthase enzymes in the biosynthesis of giant marine polyether toxins.</title>
        <authorList>
            <person name="Fallon T.R."/>
            <person name="Shende V.V."/>
            <person name="Wierzbicki I.H."/>
            <person name="Pendleton A.L."/>
            <person name="Watervoot N.F."/>
            <person name="Auber R.P."/>
            <person name="Gonzalez D.J."/>
            <person name="Wisecaver J.H."/>
            <person name="Moore B.S."/>
        </authorList>
    </citation>
    <scope>NUCLEOTIDE SEQUENCE [LARGE SCALE GENOMIC DNA]</scope>
    <source>
        <strain evidence="6 7">12B1</strain>
    </source>
</reference>
<evidence type="ECO:0000256" key="2">
    <source>
        <dbReference type="ARBA" id="ARBA00022771"/>
    </source>
</evidence>
<dbReference type="SUPFAM" id="SSF57850">
    <property type="entry name" value="RING/U-box"/>
    <property type="match status" value="1"/>
</dbReference>
<dbReference type="InterPro" id="IPR017907">
    <property type="entry name" value="Znf_RING_CS"/>
</dbReference>
<dbReference type="SMART" id="SM00184">
    <property type="entry name" value="RING"/>
    <property type="match status" value="1"/>
</dbReference>
<keyword evidence="1" id="KW-0479">Metal-binding</keyword>